<feature type="region of interest" description="Disordered" evidence="3">
    <location>
        <begin position="1"/>
        <end position="26"/>
    </location>
</feature>
<evidence type="ECO:0000256" key="3">
    <source>
        <dbReference type="SAM" id="MobiDB-lite"/>
    </source>
</evidence>
<comment type="caution">
    <text evidence="5">The sequence shown here is derived from an EMBL/GenBank/DDBJ whole genome shotgun (WGS) entry which is preliminary data.</text>
</comment>
<proteinExistence type="inferred from homology"/>
<evidence type="ECO:0000256" key="4">
    <source>
        <dbReference type="SAM" id="Phobius"/>
    </source>
</evidence>
<evidence type="ECO:0000256" key="1">
    <source>
        <dbReference type="ARBA" id="ARBA00005278"/>
    </source>
</evidence>
<feature type="transmembrane region" description="Helical" evidence="4">
    <location>
        <begin position="315"/>
        <end position="337"/>
    </location>
</feature>
<dbReference type="InterPro" id="IPR050768">
    <property type="entry name" value="UPF0353/GerABKA_families"/>
</dbReference>
<evidence type="ECO:0000256" key="2">
    <source>
        <dbReference type="ARBA" id="ARBA00023136"/>
    </source>
</evidence>
<name>A0ABS4H2K2_9BACL</name>
<comment type="similarity">
    <text evidence="1">Belongs to the GerABKA family.</text>
</comment>
<dbReference type="EMBL" id="JAGGKP010000002">
    <property type="protein sequence ID" value="MBP1936751.1"/>
    <property type="molecule type" value="Genomic_DNA"/>
</dbReference>
<feature type="transmembrane region" description="Helical" evidence="4">
    <location>
        <begin position="440"/>
        <end position="463"/>
    </location>
</feature>
<feature type="transmembrane region" description="Helical" evidence="4">
    <location>
        <begin position="413"/>
        <end position="433"/>
    </location>
</feature>
<dbReference type="Proteomes" id="UP001519273">
    <property type="component" value="Unassembled WGS sequence"/>
</dbReference>
<accession>A0ABS4H2K2</accession>
<sequence>MKKILSSSKNNKKQTDPPKALLGLPSPPILEMNLQEDLEQNKAALKELFADCSDMVYRDVNVEEGRPAFLAYIEGIADANSIKDHMLRPIIIGLIREETEEDYEPIDLKRISLPQVSRASTWKEVSEALLSSSAVLLVDGSKEALSFNVKLGVRRGVEEPQTESVIRGPREGFTETLRVNTALLRFKIKTPSLKMAGMVIGKQTKTDIVLCYIEGLADEKIVQEARKRLKNIDIDGVLESGYIEELIEDNPYSPFPQMQYTERPDTVAAQLLEGRFAILIDGTPFALIAPVSLAQLLQASEDYYERFFIATLIRWLRYTFILIALFLPGLYIAVTTFHHDMVPTTLMLSIAAARESIPFPAIVEALMMEVSFEALREAGVRLPKTVGQAVSILGALVIGQAAVQAGIVSAPMVIVVSLTGIASFTIPKFNLAITVRMLRFTVMILAAVFGMFGIIIGVIWIAVHMVQLKSFGVPYLSGLTPYQPRSFKDILVRVPWWSMIDRPSWVDNDDRKRMKEGMTSSTKQPDEGW</sequence>
<dbReference type="Pfam" id="PF03323">
    <property type="entry name" value="GerA"/>
    <property type="match status" value="1"/>
</dbReference>
<dbReference type="PIRSF" id="PIRSF005690">
    <property type="entry name" value="GerBA"/>
    <property type="match status" value="1"/>
</dbReference>
<protein>
    <submittedName>
        <fullName evidence="5">Spore germination protein KA</fullName>
    </submittedName>
</protein>
<evidence type="ECO:0000313" key="6">
    <source>
        <dbReference type="Proteomes" id="UP001519273"/>
    </source>
</evidence>
<organism evidence="5 6">
    <name type="scientific">Paenibacillus sediminis</name>
    <dbReference type="NCBI Taxonomy" id="664909"/>
    <lineage>
        <taxon>Bacteria</taxon>
        <taxon>Bacillati</taxon>
        <taxon>Bacillota</taxon>
        <taxon>Bacilli</taxon>
        <taxon>Bacillales</taxon>
        <taxon>Paenibacillaceae</taxon>
        <taxon>Paenibacillus</taxon>
    </lineage>
</organism>
<dbReference type="PANTHER" id="PTHR22550">
    <property type="entry name" value="SPORE GERMINATION PROTEIN"/>
    <property type="match status" value="1"/>
</dbReference>
<dbReference type="InterPro" id="IPR004995">
    <property type="entry name" value="Spore_Ger"/>
</dbReference>
<keyword evidence="6" id="KW-1185">Reference proteome</keyword>
<keyword evidence="4" id="KW-1133">Transmembrane helix</keyword>
<evidence type="ECO:0000313" key="5">
    <source>
        <dbReference type="EMBL" id="MBP1936751.1"/>
    </source>
</evidence>
<dbReference type="PANTHER" id="PTHR22550:SF5">
    <property type="entry name" value="LEUCINE ZIPPER PROTEIN 4"/>
    <property type="match status" value="1"/>
</dbReference>
<keyword evidence="4" id="KW-0812">Transmembrane</keyword>
<gene>
    <name evidence="5" type="ORF">J2Z20_001632</name>
</gene>
<keyword evidence="2 4" id="KW-0472">Membrane</keyword>
<reference evidence="5 6" key="1">
    <citation type="submission" date="2021-03" db="EMBL/GenBank/DDBJ databases">
        <title>Genomic Encyclopedia of Type Strains, Phase IV (KMG-IV): sequencing the most valuable type-strain genomes for metagenomic binning, comparative biology and taxonomic classification.</title>
        <authorList>
            <person name="Goeker M."/>
        </authorList>
    </citation>
    <scope>NUCLEOTIDE SEQUENCE [LARGE SCALE GENOMIC DNA]</scope>
    <source>
        <strain evidence="5 6">DSM 23491</strain>
    </source>
</reference>